<organism evidence="1 2">
    <name type="scientific">Rhipicephalus sanguineus</name>
    <name type="common">Brown dog tick</name>
    <name type="synonym">Ixodes sanguineus</name>
    <dbReference type="NCBI Taxonomy" id="34632"/>
    <lineage>
        <taxon>Eukaryota</taxon>
        <taxon>Metazoa</taxon>
        <taxon>Ecdysozoa</taxon>
        <taxon>Arthropoda</taxon>
        <taxon>Chelicerata</taxon>
        <taxon>Arachnida</taxon>
        <taxon>Acari</taxon>
        <taxon>Parasitiformes</taxon>
        <taxon>Ixodida</taxon>
        <taxon>Ixodoidea</taxon>
        <taxon>Ixodidae</taxon>
        <taxon>Rhipicephalinae</taxon>
        <taxon>Rhipicephalus</taxon>
        <taxon>Rhipicephalus</taxon>
    </lineage>
</organism>
<evidence type="ECO:0000313" key="1">
    <source>
        <dbReference type="EMBL" id="KAH7948483.1"/>
    </source>
</evidence>
<gene>
    <name evidence="1" type="ORF">HPB52_022993</name>
</gene>
<dbReference type="Proteomes" id="UP000821837">
    <property type="component" value="Chromosome 6"/>
</dbReference>
<proteinExistence type="predicted"/>
<reference evidence="1" key="2">
    <citation type="submission" date="2021-09" db="EMBL/GenBank/DDBJ databases">
        <authorList>
            <person name="Jia N."/>
            <person name="Wang J."/>
            <person name="Shi W."/>
            <person name="Du L."/>
            <person name="Sun Y."/>
            <person name="Zhan W."/>
            <person name="Jiang J."/>
            <person name="Wang Q."/>
            <person name="Zhang B."/>
            <person name="Ji P."/>
            <person name="Sakyi L.B."/>
            <person name="Cui X."/>
            <person name="Yuan T."/>
            <person name="Jiang B."/>
            <person name="Yang W."/>
            <person name="Lam T.T.-Y."/>
            <person name="Chang Q."/>
            <person name="Ding S."/>
            <person name="Wang X."/>
            <person name="Zhu J."/>
            <person name="Ruan X."/>
            <person name="Zhao L."/>
            <person name="Wei J."/>
            <person name="Que T."/>
            <person name="Du C."/>
            <person name="Cheng J."/>
            <person name="Dai P."/>
            <person name="Han X."/>
            <person name="Huang E."/>
            <person name="Gao Y."/>
            <person name="Liu J."/>
            <person name="Shao H."/>
            <person name="Ye R."/>
            <person name="Li L."/>
            <person name="Wei W."/>
            <person name="Wang X."/>
            <person name="Wang C."/>
            <person name="Huo Q."/>
            <person name="Li W."/>
            <person name="Guo W."/>
            <person name="Chen H."/>
            <person name="Chen S."/>
            <person name="Zhou L."/>
            <person name="Zhou L."/>
            <person name="Ni X."/>
            <person name="Tian J."/>
            <person name="Zhou Y."/>
            <person name="Sheng Y."/>
            <person name="Liu T."/>
            <person name="Pan Y."/>
            <person name="Xia L."/>
            <person name="Li J."/>
            <person name="Zhao F."/>
            <person name="Cao W."/>
        </authorList>
    </citation>
    <scope>NUCLEOTIDE SEQUENCE</scope>
    <source>
        <strain evidence="1">Rsan-2018</strain>
        <tissue evidence="1">Larvae</tissue>
    </source>
</reference>
<protein>
    <submittedName>
        <fullName evidence="1">Uncharacterized protein</fullName>
    </submittedName>
</protein>
<keyword evidence="2" id="KW-1185">Reference proteome</keyword>
<sequence length="125" mass="13825">MARTELRSVTAEYEAAPLLLLAIFDEDQELFCKVVKMIKNFENPVAIFASSEDADLECLPGTRPLQSSLSFPKPETHDLTSATVIIGATRESEVPALKLPEFSSSDSELSLISEEPFFHPHRLSS</sequence>
<evidence type="ECO:0000313" key="2">
    <source>
        <dbReference type="Proteomes" id="UP000821837"/>
    </source>
</evidence>
<comment type="caution">
    <text evidence="1">The sequence shown here is derived from an EMBL/GenBank/DDBJ whole genome shotgun (WGS) entry which is preliminary data.</text>
</comment>
<accession>A0A9D4PP33</accession>
<name>A0A9D4PP33_RHISA</name>
<dbReference type="EMBL" id="JABSTV010001252">
    <property type="protein sequence ID" value="KAH7948483.1"/>
    <property type="molecule type" value="Genomic_DNA"/>
</dbReference>
<dbReference type="AlphaFoldDB" id="A0A9D4PP33"/>
<reference evidence="1" key="1">
    <citation type="journal article" date="2020" name="Cell">
        <title>Large-Scale Comparative Analyses of Tick Genomes Elucidate Their Genetic Diversity and Vector Capacities.</title>
        <authorList>
            <consortium name="Tick Genome and Microbiome Consortium (TIGMIC)"/>
            <person name="Jia N."/>
            <person name="Wang J."/>
            <person name="Shi W."/>
            <person name="Du L."/>
            <person name="Sun Y."/>
            <person name="Zhan W."/>
            <person name="Jiang J.F."/>
            <person name="Wang Q."/>
            <person name="Zhang B."/>
            <person name="Ji P."/>
            <person name="Bell-Sakyi L."/>
            <person name="Cui X.M."/>
            <person name="Yuan T.T."/>
            <person name="Jiang B.G."/>
            <person name="Yang W.F."/>
            <person name="Lam T.T."/>
            <person name="Chang Q.C."/>
            <person name="Ding S.J."/>
            <person name="Wang X.J."/>
            <person name="Zhu J.G."/>
            <person name="Ruan X.D."/>
            <person name="Zhao L."/>
            <person name="Wei J.T."/>
            <person name="Ye R.Z."/>
            <person name="Que T.C."/>
            <person name="Du C.H."/>
            <person name="Zhou Y.H."/>
            <person name="Cheng J.X."/>
            <person name="Dai P.F."/>
            <person name="Guo W.B."/>
            <person name="Han X.H."/>
            <person name="Huang E.J."/>
            <person name="Li L.F."/>
            <person name="Wei W."/>
            <person name="Gao Y.C."/>
            <person name="Liu J.Z."/>
            <person name="Shao H.Z."/>
            <person name="Wang X."/>
            <person name="Wang C.C."/>
            <person name="Yang T.C."/>
            <person name="Huo Q.B."/>
            <person name="Li W."/>
            <person name="Chen H.Y."/>
            <person name="Chen S.E."/>
            <person name="Zhou L.G."/>
            <person name="Ni X.B."/>
            <person name="Tian J.H."/>
            <person name="Sheng Y."/>
            <person name="Liu T."/>
            <person name="Pan Y.S."/>
            <person name="Xia L.Y."/>
            <person name="Li J."/>
            <person name="Zhao F."/>
            <person name="Cao W.C."/>
        </authorList>
    </citation>
    <scope>NUCLEOTIDE SEQUENCE</scope>
    <source>
        <strain evidence="1">Rsan-2018</strain>
    </source>
</reference>